<keyword evidence="3" id="KW-0804">Transcription</keyword>
<evidence type="ECO:0000256" key="2">
    <source>
        <dbReference type="ARBA" id="ARBA00023125"/>
    </source>
</evidence>
<dbReference type="Pfam" id="PF12833">
    <property type="entry name" value="HTH_18"/>
    <property type="match status" value="1"/>
</dbReference>
<dbReference type="SUPFAM" id="SSF46689">
    <property type="entry name" value="Homeodomain-like"/>
    <property type="match status" value="1"/>
</dbReference>
<keyword evidence="2 5" id="KW-0238">DNA-binding</keyword>
<dbReference type="GO" id="GO:0043565">
    <property type="term" value="F:sequence-specific DNA binding"/>
    <property type="evidence" value="ECO:0007669"/>
    <property type="project" value="InterPro"/>
</dbReference>
<dbReference type="AlphaFoldDB" id="A0A1I4DN99"/>
<keyword evidence="6" id="KW-1185">Reference proteome</keyword>
<proteinExistence type="predicted"/>
<dbReference type="OrthoDB" id="8004517at2"/>
<dbReference type="InterPro" id="IPR050204">
    <property type="entry name" value="AraC_XylS_family_regulators"/>
</dbReference>
<reference evidence="5 6" key="1">
    <citation type="submission" date="2016-10" db="EMBL/GenBank/DDBJ databases">
        <authorList>
            <person name="Varghese N."/>
            <person name="Submissions S."/>
        </authorList>
    </citation>
    <scope>NUCLEOTIDE SEQUENCE [LARGE SCALE GENOMIC DNA]</scope>
    <source>
        <strain evidence="5 6">DSM 21822</strain>
    </source>
</reference>
<dbReference type="InterPro" id="IPR018062">
    <property type="entry name" value="HTH_AraC-typ_CS"/>
</dbReference>
<protein>
    <submittedName>
        <fullName evidence="5">AraC-type DNA-binding protein</fullName>
    </submittedName>
</protein>
<dbReference type="Proteomes" id="UP000323300">
    <property type="component" value="Unassembled WGS sequence"/>
</dbReference>
<evidence type="ECO:0000313" key="5">
    <source>
        <dbReference type="EMBL" id="SFK94429.1"/>
    </source>
</evidence>
<gene>
    <name evidence="5" type="ORF">SAMN04488498_11878</name>
</gene>
<dbReference type="InterPro" id="IPR018060">
    <property type="entry name" value="HTH_AraC"/>
</dbReference>
<dbReference type="RefSeq" id="WP_149762615.1">
    <property type="nucleotide sequence ID" value="NZ_BSPE01000023.1"/>
</dbReference>
<dbReference type="PANTHER" id="PTHR46796">
    <property type="entry name" value="HTH-TYPE TRANSCRIPTIONAL ACTIVATOR RHAS-RELATED"/>
    <property type="match status" value="1"/>
</dbReference>
<dbReference type="PROSITE" id="PS00041">
    <property type="entry name" value="HTH_ARAC_FAMILY_1"/>
    <property type="match status" value="1"/>
</dbReference>
<evidence type="ECO:0000259" key="4">
    <source>
        <dbReference type="PROSITE" id="PS01124"/>
    </source>
</evidence>
<dbReference type="GO" id="GO:0003700">
    <property type="term" value="F:DNA-binding transcription factor activity"/>
    <property type="evidence" value="ECO:0007669"/>
    <property type="project" value="InterPro"/>
</dbReference>
<evidence type="ECO:0000256" key="3">
    <source>
        <dbReference type="ARBA" id="ARBA00023163"/>
    </source>
</evidence>
<dbReference type="InterPro" id="IPR009057">
    <property type="entry name" value="Homeodomain-like_sf"/>
</dbReference>
<dbReference type="SMART" id="SM00342">
    <property type="entry name" value="HTH_ARAC"/>
    <property type="match status" value="1"/>
</dbReference>
<keyword evidence="1" id="KW-0805">Transcription regulation</keyword>
<dbReference type="Gene3D" id="1.10.10.60">
    <property type="entry name" value="Homeodomain-like"/>
    <property type="match status" value="1"/>
</dbReference>
<evidence type="ECO:0000256" key="1">
    <source>
        <dbReference type="ARBA" id="ARBA00023015"/>
    </source>
</evidence>
<dbReference type="EMBL" id="FOSL01000018">
    <property type="protein sequence ID" value="SFK94429.1"/>
    <property type="molecule type" value="Genomic_DNA"/>
</dbReference>
<feature type="domain" description="HTH araC/xylS-type" evidence="4">
    <location>
        <begin position="225"/>
        <end position="324"/>
    </location>
</feature>
<organism evidence="5 6">
    <name type="scientific">Neomesorhizobium albiziae</name>
    <dbReference type="NCBI Taxonomy" id="335020"/>
    <lineage>
        <taxon>Bacteria</taxon>
        <taxon>Pseudomonadati</taxon>
        <taxon>Pseudomonadota</taxon>
        <taxon>Alphaproteobacteria</taxon>
        <taxon>Hyphomicrobiales</taxon>
        <taxon>Phyllobacteriaceae</taxon>
        <taxon>Neomesorhizobium</taxon>
    </lineage>
</organism>
<dbReference type="PROSITE" id="PS01124">
    <property type="entry name" value="HTH_ARAC_FAMILY_2"/>
    <property type="match status" value="1"/>
</dbReference>
<evidence type="ECO:0000313" key="6">
    <source>
        <dbReference type="Proteomes" id="UP000323300"/>
    </source>
</evidence>
<name>A0A1I4DN99_9HYPH</name>
<accession>A0A1I4DN99</accession>
<sequence>MYQESALQSFEEHKRENAQFTHSLNFSNFNLPPSDQFPAFRSAYQGVIDVSIGLDGPRSFPARQTVWNLERLAFMRTRLPGEKHAHRRKHLKRCVLDHWYVDLPFRSPKSGNWNGTEIAVAELHCLATSFDREIDHDGILTLFIPHDLFASKAGLHRMLDVKFEGGLGKLLADYLFLLDRSLEDLKSPEIPYIVEATRSLVAVCLAPSQDRLIEAQTPIDATLLGRARRVIDGRLMDRNLTSEMLCTALGVSRSRLYRIFEPLGGVASYIRKQRLLRTRDALSDIADTRSISRIAEQWGFVDPSAYSRTFKHEFGISPKEARDIGWASDGFVVAQQGQVRHEGEQTLYQLLRTIDGA</sequence>